<feature type="binding site" evidence="12">
    <location>
        <position position="103"/>
    </location>
    <ligand>
        <name>GTP</name>
        <dbReference type="ChEBI" id="CHEBI:37565"/>
    </ligand>
</feature>
<evidence type="ECO:0000256" key="12">
    <source>
        <dbReference type="HAMAP-Rule" id="MF_01225"/>
    </source>
</evidence>
<keyword evidence="10 12" id="KW-0456">Lyase</keyword>
<keyword evidence="6 12" id="KW-0408">Iron</keyword>
<feature type="binding site" evidence="12">
    <location>
        <position position="266"/>
    </location>
    <ligand>
        <name>[4Fe-4S] cluster</name>
        <dbReference type="ChEBI" id="CHEBI:49883"/>
        <label>2</label>
        <note>4Fe-4S-substrate</note>
    </ligand>
</feature>
<feature type="binding site" evidence="12">
    <location>
        <position position="35"/>
    </location>
    <ligand>
        <name>S-adenosyl-L-methionine</name>
        <dbReference type="ChEBI" id="CHEBI:59789"/>
    </ligand>
</feature>
<feature type="binding site" evidence="12">
    <location>
        <position position="283"/>
    </location>
    <ligand>
        <name>[4Fe-4S] cluster</name>
        <dbReference type="ChEBI" id="CHEBI:49883"/>
        <label>2</label>
        <note>4Fe-4S-substrate</note>
    </ligand>
</feature>
<dbReference type="GO" id="GO:0051539">
    <property type="term" value="F:4 iron, 4 sulfur cluster binding"/>
    <property type="evidence" value="ECO:0007669"/>
    <property type="project" value="UniProtKB-UniRule"/>
</dbReference>
<accession>A0A5C5ZT90</accession>
<dbReference type="Pfam" id="PF04055">
    <property type="entry name" value="Radical_SAM"/>
    <property type="match status" value="1"/>
</dbReference>
<feature type="binding site" evidence="12">
    <location>
        <begin position="271"/>
        <end position="273"/>
    </location>
    <ligand>
        <name>GTP</name>
        <dbReference type="ChEBI" id="CHEBI:37565"/>
    </ligand>
</feature>
<reference evidence="14 15" key="1">
    <citation type="submission" date="2019-02" db="EMBL/GenBank/DDBJ databases">
        <title>Deep-cultivation of Planctomycetes and their phenomic and genomic characterization uncovers novel biology.</title>
        <authorList>
            <person name="Wiegand S."/>
            <person name="Jogler M."/>
            <person name="Boedeker C."/>
            <person name="Pinto D."/>
            <person name="Vollmers J."/>
            <person name="Rivas-Marin E."/>
            <person name="Kohn T."/>
            <person name="Peeters S.H."/>
            <person name="Heuer A."/>
            <person name="Rast P."/>
            <person name="Oberbeckmann S."/>
            <person name="Bunk B."/>
            <person name="Jeske O."/>
            <person name="Meyerdierks A."/>
            <person name="Storesund J.E."/>
            <person name="Kallscheuer N."/>
            <person name="Luecker S."/>
            <person name="Lage O.M."/>
            <person name="Pohl T."/>
            <person name="Merkel B.J."/>
            <person name="Hornburger P."/>
            <person name="Mueller R.-W."/>
            <person name="Bruemmer F."/>
            <person name="Labrenz M."/>
            <person name="Spormann A.M."/>
            <person name="Op Den Camp H."/>
            <person name="Overmann J."/>
            <person name="Amann R."/>
            <person name="Jetten M.S.M."/>
            <person name="Mascher T."/>
            <person name="Medema M.H."/>
            <person name="Devos D.P."/>
            <person name="Kaster A.-K."/>
            <person name="Ovreas L."/>
            <person name="Rohde M."/>
            <person name="Galperin M.Y."/>
            <person name="Jogler C."/>
        </authorList>
    </citation>
    <scope>NUCLEOTIDE SEQUENCE [LARGE SCALE GENOMIC DNA]</scope>
    <source>
        <strain evidence="14 15">Mal64</strain>
    </source>
</reference>
<protein>
    <recommendedName>
        <fullName evidence="1 12">GTP 3',8-cyclase</fullName>
        <ecNumber evidence="1 12">4.1.99.22</ecNumber>
    </recommendedName>
    <alternativeName>
        <fullName evidence="12">Molybdenum cofactor biosynthesis protein A</fullName>
    </alternativeName>
</protein>
<organism evidence="14 15">
    <name type="scientific">Pseudobythopirellula maris</name>
    <dbReference type="NCBI Taxonomy" id="2527991"/>
    <lineage>
        <taxon>Bacteria</taxon>
        <taxon>Pseudomonadati</taxon>
        <taxon>Planctomycetota</taxon>
        <taxon>Planctomycetia</taxon>
        <taxon>Pirellulales</taxon>
        <taxon>Lacipirellulaceae</taxon>
        <taxon>Pseudobythopirellula</taxon>
    </lineage>
</organism>
<evidence type="ECO:0000256" key="6">
    <source>
        <dbReference type="ARBA" id="ARBA00023004"/>
    </source>
</evidence>
<gene>
    <name evidence="12 14" type="primary">moaA</name>
    <name evidence="14" type="ORF">Mal64_08490</name>
</gene>
<evidence type="ECO:0000256" key="8">
    <source>
        <dbReference type="ARBA" id="ARBA00023134"/>
    </source>
</evidence>
<evidence type="ECO:0000256" key="1">
    <source>
        <dbReference type="ARBA" id="ARBA00012167"/>
    </source>
</evidence>
<dbReference type="OrthoDB" id="9763993at2"/>
<evidence type="ECO:0000259" key="13">
    <source>
        <dbReference type="PROSITE" id="PS51918"/>
    </source>
</evidence>
<dbReference type="InterPro" id="IPR007197">
    <property type="entry name" value="rSAM"/>
</dbReference>
<keyword evidence="3 12" id="KW-0949">S-adenosyl-L-methionine</keyword>
<dbReference type="SFLD" id="SFLDG01386">
    <property type="entry name" value="main_SPASM_domain-containing"/>
    <property type="match status" value="1"/>
</dbReference>
<keyword evidence="7 12" id="KW-0411">Iron-sulfur</keyword>
<feature type="binding site" evidence="12">
    <location>
        <position position="29"/>
    </location>
    <ligand>
        <name>[4Fe-4S] cluster</name>
        <dbReference type="ChEBI" id="CHEBI:49883"/>
        <label>1</label>
        <note>4Fe-4S-S-AdoMet</note>
    </ligand>
</feature>
<dbReference type="SFLD" id="SFLDG01383">
    <property type="entry name" value="cyclic_pyranopterin_phosphate"/>
    <property type="match status" value="1"/>
</dbReference>
<dbReference type="InterPro" id="IPR050105">
    <property type="entry name" value="MoCo_biosynth_MoaA/MoaC"/>
</dbReference>
<comment type="cofactor">
    <cofactor evidence="12">
        <name>[4Fe-4S] cluster</name>
        <dbReference type="ChEBI" id="CHEBI:49883"/>
    </cofactor>
    <text evidence="12">Binds 2 [4Fe-4S] clusters. Binds 1 [4Fe-4S] cluster coordinated with 3 cysteines and an exchangeable S-adenosyl-L-methionine and 1 [4Fe-4S] cluster coordinated with 3 cysteines and the GTP-derived substrate.</text>
</comment>
<dbReference type="PROSITE" id="PS01305">
    <property type="entry name" value="MOAA_NIFB_PQQE"/>
    <property type="match status" value="1"/>
</dbReference>
<dbReference type="Pfam" id="PF06463">
    <property type="entry name" value="Mob_synth_C"/>
    <property type="match status" value="1"/>
</dbReference>
<dbReference type="GO" id="GO:1904047">
    <property type="term" value="F:S-adenosyl-L-methionine binding"/>
    <property type="evidence" value="ECO:0007669"/>
    <property type="project" value="UniProtKB-UniRule"/>
</dbReference>
<dbReference type="InterPro" id="IPR058240">
    <property type="entry name" value="rSAM_sf"/>
</dbReference>
<dbReference type="EC" id="4.1.99.22" evidence="1 12"/>
<dbReference type="GO" id="GO:0006777">
    <property type="term" value="P:Mo-molybdopterin cofactor biosynthetic process"/>
    <property type="evidence" value="ECO:0007669"/>
    <property type="project" value="UniProtKB-UniRule"/>
</dbReference>
<feature type="domain" description="Radical SAM core" evidence="13">
    <location>
        <begin position="13"/>
        <end position="228"/>
    </location>
</feature>
<dbReference type="EMBL" id="SJPQ01000001">
    <property type="protein sequence ID" value="TWT90460.1"/>
    <property type="molecule type" value="Genomic_DNA"/>
</dbReference>
<feature type="binding site" evidence="12">
    <location>
        <position position="36"/>
    </location>
    <ligand>
        <name>[4Fe-4S] cluster</name>
        <dbReference type="ChEBI" id="CHEBI:49883"/>
        <label>1</label>
        <note>4Fe-4S-S-AdoMet</note>
    </ligand>
</feature>
<dbReference type="InterPro" id="IPR006638">
    <property type="entry name" value="Elp3/MiaA/NifB-like_rSAM"/>
</dbReference>
<keyword evidence="5 12" id="KW-0547">Nucleotide-binding</keyword>
<dbReference type="SUPFAM" id="SSF102114">
    <property type="entry name" value="Radical SAM enzymes"/>
    <property type="match status" value="1"/>
</dbReference>
<dbReference type="NCBIfam" id="TIGR02666">
    <property type="entry name" value="moaA"/>
    <property type="match status" value="1"/>
</dbReference>
<dbReference type="Proteomes" id="UP000315440">
    <property type="component" value="Unassembled WGS sequence"/>
</dbReference>
<comment type="function">
    <text evidence="12">Catalyzes the cyclization of GTP to (8S)-3',8-cyclo-7,8-dihydroguanosine 5'-triphosphate.</text>
</comment>
<feature type="binding site" evidence="12">
    <location>
        <position position="22"/>
    </location>
    <ligand>
        <name>GTP</name>
        <dbReference type="ChEBI" id="CHEBI:37565"/>
    </ligand>
</feature>
<dbReference type="SFLD" id="SFLDS00029">
    <property type="entry name" value="Radical_SAM"/>
    <property type="match status" value="1"/>
</dbReference>
<dbReference type="PROSITE" id="PS51918">
    <property type="entry name" value="RADICAL_SAM"/>
    <property type="match status" value="1"/>
</dbReference>
<dbReference type="InterPro" id="IPR013785">
    <property type="entry name" value="Aldolase_TIM"/>
</dbReference>
<dbReference type="CDD" id="cd01335">
    <property type="entry name" value="Radical_SAM"/>
    <property type="match status" value="1"/>
</dbReference>
<evidence type="ECO:0000256" key="5">
    <source>
        <dbReference type="ARBA" id="ARBA00022741"/>
    </source>
</evidence>
<dbReference type="InterPro" id="IPR010505">
    <property type="entry name" value="MoaA_twitch"/>
</dbReference>
<dbReference type="GO" id="GO:0046872">
    <property type="term" value="F:metal ion binding"/>
    <property type="evidence" value="ECO:0007669"/>
    <property type="project" value="UniProtKB-KW"/>
</dbReference>
<dbReference type="SMART" id="SM00729">
    <property type="entry name" value="Elp3"/>
    <property type="match status" value="1"/>
</dbReference>
<proteinExistence type="inferred from homology"/>
<keyword evidence="15" id="KW-1185">Reference proteome</keyword>
<evidence type="ECO:0000256" key="4">
    <source>
        <dbReference type="ARBA" id="ARBA00022723"/>
    </source>
</evidence>
<sequence>MSRSETNAPLVDRFGRTHTSMRLSVTDRCNLRCQYCMPDGPLKFLPRAEVLTFEEITRLVAVAATMGVRKLRLTGGEPLVRSELPRLVTMLRTIDGVDEIALTTNALLLAEQAEPLRRAGLDRLNVSLDTVRDEPFREISRRDGLGRVLAGLEAAGRAGFTRIRLNAIAMRGFTEAEAPHLARFARAGGYELRFIEYMPLDADGGWQADQVLSGAELRELLAAEFGPLEPSARPTPSQPATDYRWTDVEGPGAVVGFINPVSEPFCDACDRLRLTAEGQVRNCLFSTEEWDARELLRSGADDNALRQLLSDCVAAKKRGHGIDDAEFVRPERAMYQIGG</sequence>
<keyword evidence="4 12" id="KW-0479">Metal-binding</keyword>
<comment type="pathway">
    <text evidence="12">Cofactor biosynthesis; molybdopterin biosynthesis.</text>
</comment>
<evidence type="ECO:0000313" key="15">
    <source>
        <dbReference type="Proteomes" id="UP000315440"/>
    </source>
</evidence>
<feature type="binding site" evidence="12">
    <location>
        <position position="269"/>
    </location>
    <ligand>
        <name>[4Fe-4S] cluster</name>
        <dbReference type="ChEBI" id="CHEBI:49883"/>
        <label>2</label>
        <note>4Fe-4S-substrate</note>
    </ligand>
</feature>
<evidence type="ECO:0000256" key="7">
    <source>
        <dbReference type="ARBA" id="ARBA00023014"/>
    </source>
</evidence>
<comment type="caution">
    <text evidence="14">The sequence shown here is derived from an EMBL/GenBank/DDBJ whole genome shotgun (WGS) entry which is preliminary data.</text>
</comment>
<evidence type="ECO:0000256" key="10">
    <source>
        <dbReference type="ARBA" id="ARBA00023239"/>
    </source>
</evidence>
<feature type="binding site" evidence="12">
    <location>
        <position position="33"/>
    </location>
    <ligand>
        <name>[4Fe-4S] cluster</name>
        <dbReference type="ChEBI" id="CHEBI:49883"/>
        <label>1</label>
        <note>4Fe-4S-S-AdoMet</note>
    </ligand>
</feature>
<comment type="similarity">
    <text evidence="12">Belongs to the radical SAM superfamily. MoaA family.</text>
</comment>
<name>A0A5C5ZT90_9BACT</name>
<evidence type="ECO:0000256" key="11">
    <source>
        <dbReference type="ARBA" id="ARBA00048697"/>
    </source>
</evidence>
<keyword evidence="8 12" id="KW-0342">GTP-binding</keyword>
<dbReference type="HAMAP" id="MF_01225_B">
    <property type="entry name" value="MoaA_B"/>
    <property type="match status" value="1"/>
</dbReference>
<dbReference type="GO" id="GO:0005525">
    <property type="term" value="F:GTP binding"/>
    <property type="evidence" value="ECO:0007669"/>
    <property type="project" value="UniProtKB-UniRule"/>
</dbReference>
<dbReference type="SFLD" id="SFLDG01067">
    <property type="entry name" value="SPASM/twitch_domain_containing"/>
    <property type="match status" value="1"/>
</dbReference>
<dbReference type="GO" id="GO:0061799">
    <property type="term" value="F:cyclic pyranopterin monophosphate synthase activity"/>
    <property type="evidence" value="ECO:0007669"/>
    <property type="project" value="TreeGrafter"/>
</dbReference>
<comment type="subunit">
    <text evidence="12">Monomer and homodimer.</text>
</comment>
<comment type="caution">
    <text evidence="12">Lacks conserved residue(s) required for the propagation of feature annotation.</text>
</comment>
<dbReference type="AlphaFoldDB" id="A0A5C5ZT90"/>
<dbReference type="UniPathway" id="UPA00344"/>
<keyword evidence="2 12" id="KW-0004">4Fe-4S</keyword>
<evidence type="ECO:0000256" key="9">
    <source>
        <dbReference type="ARBA" id="ARBA00023150"/>
    </source>
</evidence>
<dbReference type="InterPro" id="IPR040064">
    <property type="entry name" value="MoaA-like"/>
</dbReference>
<feature type="binding site" evidence="12">
    <location>
        <position position="72"/>
    </location>
    <ligand>
        <name>GTP</name>
        <dbReference type="ChEBI" id="CHEBI:37565"/>
    </ligand>
</feature>
<evidence type="ECO:0000313" key="14">
    <source>
        <dbReference type="EMBL" id="TWT90460.1"/>
    </source>
</evidence>
<dbReference type="Gene3D" id="3.20.20.70">
    <property type="entry name" value="Aldolase class I"/>
    <property type="match status" value="1"/>
</dbReference>
<dbReference type="InterPro" id="IPR013483">
    <property type="entry name" value="MoaA"/>
</dbReference>
<dbReference type="InterPro" id="IPR000385">
    <property type="entry name" value="MoaA_NifB_PqqE_Fe-S-bd_CS"/>
</dbReference>
<keyword evidence="9 12" id="KW-0501">Molybdenum cofactor biosynthesis</keyword>
<feature type="binding site" evidence="12">
    <location>
        <position position="127"/>
    </location>
    <ligand>
        <name>S-adenosyl-L-methionine</name>
        <dbReference type="ChEBI" id="CHEBI:59789"/>
    </ligand>
</feature>
<dbReference type="GO" id="GO:0061798">
    <property type="term" value="F:GTP 3',8'-cyclase activity"/>
    <property type="evidence" value="ECO:0007669"/>
    <property type="project" value="UniProtKB-UniRule"/>
</dbReference>
<dbReference type="PANTHER" id="PTHR22960:SF0">
    <property type="entry name" value="MOLYBDENUM COFACTOR BIOSYNTHESIS PROTEIN 1"/>
    <property type="match status" value="1"/>
</dbReference>
<evidence type="ECO:0000256" key="2">
    <source>
        <dbReference type="ARBA" id="ARBA00022485"/>
    </source>
</evidence>
<evidence type="ECO:0000256" key="3">
    <source>
        <dbReference type="ARBA" id="ARBA00022691"/>
    </source>
</evidence>
<dbReference type="RefSeq" id="WP_146397360.1">
    <property type="nucleotide sequence ID" value="NZ_SJPQ01000001.1"/>
</dbReference>
<feature type="binding site" evidence="12">
    <location>
        <position position="76"/>
    </location>
    <ligand>
        <name>S-adenosyl-L-methionine</name>
        <dbReference type="ChEBI" id="CHEBI:59789"/>
    </ligand>
</feature>
<dbReference type="CDD" id="cd21117">
    <property type="entry name" value="Twitch_MoaA"/>
    <property type="match status" value="1"/>
</dbReference>
<comment type="catalytic activity">
    <reaction evidence="11 12">
        <text>GTP + AH2 + S-adenosyl-L-methionine = (8S)-3',8-cyclo-7,8-dihydroguanosine 5'-triphosphate + 5'-deoxyadenosine + L-methionine + A + H(+)</text>
        <dbReference type="Rhea" id="RHEA:49576"/>
        <dbReference type="ChEBI" id="CHEBI:13193"/>
        <dbReference type="ChEBI" id="CHEBI:15378"/>
        <dbReference type="ChEBI" id="CHEBI:17319"/>
        <dbReference type="ChEBI" id="CHEBI:17499"/>
        <dbReference type="ChEBI" id="CHEBI:37565"/>
        <dbReference type="ChEBI" id="CHEBI:57844"/>
        <dbReference type="ChEBI" id="CHEBI:59789"/>
        <dbReference type="ChEBI" id="CHEBI:131766"/>
        <dbReference type="EC" id="4.1.99.22"/>
    </reaction>
</comment>
<feature type="binding site" evidence="12">
    <location>
        <position position="198"/>
    </location>
    <ligand>
        <name>S-adenosyl-L-methionine</name>
        <dbReference type="ChEBI" id="CHEBI:59789"/>
    </ligand>
</feature>
<dbReference type="PANTHER" id="PTHR22960">
    <property type="entry name" value="MOLYBDOPTERIN COFACTOR SYNTHESIS PROTEIN A"/>
    <property type="match status" value="1"/>
</dbReference>